<feature type="chain" id="PRO_5031260972" description="WD40 repeat domain-containing protein" evidence="2">
    <location>
        <begin position="24"/>
        <end position="347"/>
    </location>
</feature>
<dbReference type="AlphaFoldDB" id="A0A7W0CV92"/>
<keyword evidence="2" id="KW-0732">Signal</keyword>
<evidence type="ECO:0000313" key="3">
    <source>
        <dbReference type="EMBL" id="MBA2897981.1"/>
    </source>
</evidence>
<dbReference type="Proteomes" id="UP000530928">
    <property type="component" value="Unassembled WGS sequence"/>
</dbReference>
<keyword evidence="1" id="KW-0812">Transmembrane</keyword>
<evidence type="ECO:0000313" key="4">
    <source>
        <dbReference type="Proteomes" id="UP000530928"/>
    </source>
</evidence>
<keyword evidence="1" id="KW-1133">Transmembrane helix</keyword>
<comment type="caution">
    <text evidence="3">The sequence shown here is derived from an EMBL/GenBank/DDBJ whole genome shotgun (WGS) entry which is preliminary data.</text>
</comment>
<accession>A0A7W0CV92</accession>
<proteinExistence type="predicted"/>
<reference evidence="3 4" key="1">
    <citation type="submission" date="2020-07" db="EMBL/GenBank/DDBJ databases">
        <title>Genomic Encyclopedia of Type Strains, Phase IV (KMG-IV): sequencing the most valuable type-strain genomes for metagenomic binning, comparative biology and taxonomic classification.</title>
        <authorList>
            <person name="Goeker M."/>
        </authorList>
    </citation>
    <scope>NUCLEOTIDE SEQUENCE [LARGE SCALE GENOMIC DNA]</scope>
    <source>
        <strain evidence="3 4">DSM 45533</strain>
    </source>
</reference>
<name>A0A7W0CV92_9ACTN</name>
<evidence type="ECO:0008006" key="5">
    <source>
        <dbReference type="Google" id="ProtNLM"/>
    </source>
</evidence>
<dbReference type="Gene3D" id="2.130.10.10">
    <property type="entry name" value="YVTN repeat-like/Quinoprotein amine dehydrogenase"/>
    <property type="match status" value="1"/>
</dbReference>
<dbReference type="SUPFAM" id="SSF82171">
    <property type="entry name" value="DPP6 N-terminal domain-like"/>
    <property type="match status" value="1"/>
</dbReference>
<organism evidence="3 4">
    <name type="scientific">Nonomuraea soli</name>
    <dbReference type="NCBI Taxonomy" id="1032476"/>
    <lineage>
        <taxon>Bacteria</taxon>
        <taxon>Bacillati</taxon>
        <taxon>Actinomycetota</taxon>
        <taxon>Actinomycetes</taxon>
        <taxon>Streptosporangiales</taxon>
        <taxon>Streptosporangiaceae</taxon>
        <taxon>Nonomuraea</taxon>
    </lineage>
</organism>
<gene>
    <name evidence="3" type="ORF">HNR30_009387</name>
</gene>
<keyword evidence="1" id="KW-0472">Membrane</keyword>
<feature type="transmembrane region" description="Helical" evidence="1">
    <location>
        <begin position="322"/>
        <end position="341"/>
    </location>
</feature>
<dbReference type="EMBL" id="JACDUR010000015">
    <property type="protein sequence ID" value="MBA2897981.1"/>
    <property type="molecule type" value="Genomic_DNA"/>
</dbReference>
<dbReference type="InterPro" id="IPR015943">
    <property type="entry name" value="WD40/YVTN_repeat-like_dom_sf"/>
</dbReference>
<dbReference type="RefSeq" id="WP_181616653.1">
    <property type="nucleotide sequence ID" value="NZ_BAABAM010000018.1"/>
</dbReference>
<protein>
    <recommendedName>
        <fullName evidence="5">WD40 repeat domain-containing protein</fullName>
    </recommendedName>
</protein>
<feature type="signal peptide" evidence="2">
    <location>
        <begin position="1"/>
        <end position="23"/>
    </location>
</feature>
<sequence length="347" mass="36060">MKMRLIRFGVLGLALLPAAPAVADVGAESLFTVKDQRIAQSSGLAVSEDGARFYTSGDAGSGLDEVWGLDRDGRTALTVTLPAGSNEDWEDIAVTRGADGRSKIFLADTGDAYTVRKKAGQAPRTEFGLTVFDEPAAGAAGTVAATGVADYRLAYQDNASRNSEALLVQPGTSRVFLLTKTERPGEKPDLWAAPALVAGKVNTLTRLVPGVPVPHATGAAFSPSGDRLVIRDDTTAYLWKVSGGDVAGALRAAPIRVSLPDQRQGEAVTFTPDGRSLLVSSEGPAQPVWQVPLPIEAGGVPPATALAPASAAVLDRDRAGDLRILLIACAAAAAAATVAFIRRRRRA</sequence>
<evidence type="ECO:0000256" key="2">
    <source>
        <dbReference type="SAM" id="SignalP"/>
    </source>
</evidence>
<keyword evidence="4" id="KW-1185">Reference proteome</keyword>
<evidence type="ECO:0000256" key="1">
    <source>
        <dbReference type="SAM" id="Phobius"/>
    </source>
</evidence>